<evidence type="ECO:0000313" key="16">
    <source>
        <dbReference type="Proteomes" id="UP000244225"/>
    </source>
</evidence>
<evidence type="ECO:0000256" key="10">
    <source>
        <dbReference type="ARBA" id="ARBA00023204"/>
    </source>
</evidence>
<dbReference type="InterPro" id="IPR014721">
    <property type="entry name" value="Ribsml_uS5_D2-typ_fold_subgr"/>
</dbReference>
<protein>
    <recommendedName>
        <fullName evidence="11 12">DNA repair protein RadA</fullName>
    </recommendedName>
</protein>
<dbReference type="InterPro" id="IPR020568">
    <property type="entry name" value="Ribosomal_Su5_D2-typ_SF"/>
</dbReference>
<name>A0A2T5YT42_9BACT</name>
<keyword evidence="7 11" id="KW-0067">ATP-binding</keyword>
<keyword evidence="4 13" id="KW-0863">Zinc-finger</keyword>
<dbReference type="SUPFAM" id="SSF54211">
    <property type="entry name" value="Ribosomal protein S5 domain 2-like"/>
    <property type="match status" value="1"/>
</dbReference>
<dbReference type="Gene3D" id="3.40.50.300">
    <property type="entry name" value="P-loop containing nucleotide triphosphate hydrolases"/>
    <property type="match status" value="1"/>
</dbReference>
<evidence type="ECO:0000256" key="2">
    <source>
        <dbReference type="ARBA" id="ARBA00022741"/>
    </source>
</evidence>
<dbReference type="Gene3D" id="3.30.230.10">
    <property type="match status" value="1"/>
</dbReference>
<gene>
    <name evidence="11" type="primary">radA</name>
    <name evidence="15" type="ORF">C8N40_101275</name>
</gene>
<evidence type="ECO:0000313" key="15">
    <source>
        <dbReference type="EMBL" id="PTX22451.1"/>
    </source>
</evidence>
<evidence type="ECO:0000256" key="5">
    <source>
        <dbReference type="ARBA" id="ARBA00022801"/>
    </source>
</evidence>
<dbReference type="Pfam" id="PF13541">
    <property type="entry name" value="ChlI"/>
    <property type="match status" value="1"/>
</dbReference>
<dbReference type="GO" id="GO:0140664">
    <property type="term" value="F:ATP-dependent DNA damage sensor activity"/>
    <property type="evidence" value="ECO:0007669"/>
    <property type="project" value="InterPro"/>
</dbReference>
<dbReference type="Pfam" id="PF13481">
    <property type="entry name" value="AAA_25"/>
    <property type="match status" value="1"/>
</dbReference>
<evidence type="ECO:0000256" key="8">
    <source>
        <dbReference type="ARBA" id="ARBA00023016"/>
    </source>
</evidence>
<dbReference type="InterPro" id="IPR003593">
    <property type="entry name" value="AAA+_ATPase"/>
</dbReference>
<feature type="region of interest" description="Lon-protease-like" evidence="11">
    <location>
        <begin position="355"/>
        <end position="459"/>
    </location>
</feature>
<feature type="binding site" evidence="11">
    <location>
        <begin position="101"/>
        <end position="108"/>
    </location>
    <ligand>
        <name>ATP</name>
        <dbReference type="ChEBI" id="CHEBI:30616"/>
    </ligand>
</feature>
<dbReference type="InterPro" id="IPR004504">
    <property type="entry name" value="DNA_repair_RadA"/>
</dbReference>
<dbReference type="PRINTS" id="PR01874">
    <property type="entry name" value="DNAREPAIRADA"/>
</dbReference>
<dbReference type="InterPro" id="IPR020588">
    <property type="entry name" value="RecA_ATP-bd"/>
</dbReference>
<keyword evidence="2 11" id="KW-0547">Nucleotide-binding</keyword>
<sequence>MAKIKTSYFCQNCGAQSAKWIGKCPACGEWNTYVEEVVQREEVTPTSVWKVGSSSAQVANKPKPIADISYQEQQRIITQDQELNRVLGGGIVPGSMVLVGGEPGIGKSTLMLQIALSLSRLRVLYVSGEESEQQIKMRAERLMAQTADCFILTETGTQNIFKQIELVRPQVLIIDSIQTLHSSFIEAGAGSVSQVRECTAELLKFAKESGTPVFLIGHITKEGNLAGPKILEHMVDTVLQFEGDRHMTYRILRTTKNRFGSTSELGIYEMMGSGLREVSNPSEILISQREDAFSGISIGATLEGNRPLLIEVQSLVSPATYGTPQRTSTGFDGKRLNMLLAVLEKRGGYRLGTQDVFLNIAGGLKVEDPALDLAVCASILSSFEDMPIPSTTCFAAEVGLGGEVRAVNRVENRITEAEKLGFTDIYISKYNKKGVDLSKFSINIHAYGRLEEVFSSLFG</sequence>
<feature type="short sequence motif" description="RadA KNRFG motif" evidence="11">
    <location>
        <begin position="256"/>
        <end position="260"/>
    </location>
</feature>
<comment type="domain">
    <text evidence="11">The middle region has homology to RecA with ATPase motifs including the RadA KNRFG motif, while the C-terminus is homologous to Lon protease.</text>
</comment>
<evidence type="ECO:0000256" key="1">
    <source>
        <dbReference type="ARBA" id="ARBA00022723"/>
    </source>
</evidence>
<keyword evidence="10 11" id="KW-0234">DNA repair</keyword>
<keyword evidence="5" id="KW-0378">Hydrolase</keyword>
<comment type="function">
    <text evidence="13">DNA-dependent ATPase involved in processing of recombination intermediates, plays a role in repairing DNA breaks. Stimulates the branch migration of RecA-mediated strand transfer reactions, allowing the 3' invading strand to extend heteroduplex DNA faster. Binds ssDNA in the presence of ADP but not other nucleotides, has ATPase activity that is stimulated by ssDNA and various branched DNA structures, but inhibited by SSB. Does not have RecA's homology-searching function.</text>
</comment>
<dbReference type="GO" id="GO:0003684">
    <property type="term" value="F:damaged DNA binding"/>
    <property type="evidence" value="ECO:0007669"/>
    <property type="project" value="InterPro"/>
</dbReference>
<dbReference type="InterPro" id="IPR027417">
    <property type="entry name" value="P-loop_NTPase"/>
</dbReference>
<dbReference type="SUPFAM" id="SSF52540">
    <property type="entry name" value="P-loop containing nucleoside triphosphate hydrolases"/>
    <property type="match status" value="1"/>
</dbReference>
<keyword evidence="16" id="KW-1185">Reference proteome</keyword>
<dbReference type="GO" id="GO:0016787">
    <property type="term" value="F:hydrolase activity"/>
    <property type="evidence" value="ECO:0007669"/>
    <property type="project" value="UniProtKB-KW"/>
</dbReference>
<comment type="caution">
    <text evidence="15">The sequence shown here is derived from an EMBL/GenBank/DDBJ whole genome shotgun (WGS) entry which is preliminary data.</text>
</comment>
<evidence type="ECO:0000256" key="11">
    <source>
        <dbReference type="HAMAP-Rule" id="MF_01498"/>
    </source>
</evidence>
<dbReference type="PANTHER" id="PTHR32472:SF10">
    <property type="entry name" value="DNA REPAIR PROTEIN RADA-LIKE PROTEIN"/>
    <property type="match status" value="1"/>
</dbReference>
<evidence type="ECO:0000256" key="7">
    <source>
        <dbReference type="ARBA" id="ARBA00022840"/>
    </source>
</evidence>
<dbReference type="SMART" id="SM00382">
    <property type="entry name" value="AAA"/>
    <property type="match status" value="1"/>
</dbReference>
<dbReference type="Proteomes" id="UP000244225">
    <property type="component" value="Unassembled WGS sequence"/>
</dbReference>
<comment type="function">
    <text evidence="11">Plays a role in repairing double-strand DNA breaks, probably involving stabilizing or processing branched DNA or blocked replication forks.</text>
</comment>
<keyword evidence="8 11" id="KW-0346">Stress response</keyword>
<dbReference type="GO" id="GO:0005829">
    <property type="term" value="C:cytosol"/>
    <property type="evidence" value="ECO:0007669"/>
    <property type="project" value="TreeGrafter"/>
</dbReference>
<keyword evidence="1 11" id="KW-0479">Metal-binding</keyword>
<dbReference type="CDD" id="cd01121">
    <property type="entry name" value="RadA_SMS_N"/>
    <property type="match status" value="1"/>
</dbReference>
<comment type="similarity">
    <text evidence="11 13">Belongs to the RecA family. RadA subfamily.</text>
</comment>
<keyword evidence="6 13" id="KW-0862">Zinc</keyword>
<dbReference type="NCBIfam" id="TIGR00416">
    <property type="entry name" value="sms"/>
    <property type="match status" value="1"/>
</dbReference>
<reference evidence="15 16" key="1">
    <citation type="submission" date="2018-04" db="EMBL/GenBank/DDBJ databases">
        <title>Genomic Encyclopedia of Archaeal and Bacterial Type Strains, Phase II (KMG-II): from individual species to whole genera.</title>
        <authorList>
            <person name="Goeker M."/>
        </authorList>
    </citation>
    <scope>NUCLEOTIDE SEQUENCE [LARGE SCALE GENOMIC DNA]</scope>
    <source>
        <strain evidence="15 16">DSM 100162</strain>
    </source>
</reference>
<accession>A0A2T5YT42</accession>
<feature type="domain" description="RecA family profile 1" evidence="14">
    <location>
        <begin position="72"/>
        <end position="219"/>
    </location>
</feature>
<evidence type="ECO:0000256" key="9">
    <source>
        <dbReference type="ARBA" id="ARBA00023125"/>
    </source>
</evidence>
<dbReference type="FunFam" id="3.40.50.300:FF:000050">
    <property type="entry name" value="DNA repair protein RadA"/>
    <property type="match status" value="1"/>
</dbReference>
<evidence type="ECO:0000259" key="14">
    <source>
        <dbReference type="PROSITE" id="PS50162"/>
    </source>
</evidence>
<dbReference type="PANTHER" id="PTHR32472">
    <property type="entry name" value="DNA REPAIR PROTEIN RADA"/>
    <property type="match status" value="1"/>
</dbReference>
<dbReference type="OrthoDB" id="9803906at2"/>
<dbReference type="HAMAP" id="MF_01498">
    <property type="entry name" value="RadA_bact"/>
    <property type="match status" value="1"/>
</dbReference>
<dbReference type="RefSeq" id="WP_108210021.1">
    <property type="nucleotide sequence ID" value="NZ_QBKI01000001.1"/>
</dbReference>
<dbReference type="AlphaFoldDB" id="A0A2T5YT42"/>
<evidence type="ECO:0000256" key="6">
    <source>
        <dbReference type="ARBA" id="ARBA00022833"/>
    </source>
</evidence>
<proteinExistence type="inferred from homology"/>
<dbReference type="GO" id="GO:0005524">
    <property type="term" value="F:ATP binding"/>
    <property type="evidence" value="ECO:0007669"/>
    <property type="project" value="UniProtKB-UniRule"/>
</dbReference>
<keyword evidence="3 11" id="KW-0227">DNA damage</keyword>
<organism evidence="15 16">
    <name type="scientific">Pontibacter mucosus</name>
    <dbReference type="NCBI Taxonomy" id="1649266"/>
    <lineage>
        <taxon>Bacteria</taxon>
        <taxon>Pseudomonadati</taxon>
        <taxon>Bacteroidota</taxon>
        <taxon>Cytophagia</taxon>
        <taxon>Cytophagales</taxon>
        <taxon>Hymenobacteraceae</taxon>
        <taxon>Pontibacter</taxon>
    </lineage>
</organism>
<dbReference type="InterPro" id="IPR041166">
    <property type="entry name" value="Rubredoxin_2"/>
</dbReference>
<evidence type="ECO:0000256" key="12">
    <source>
        <dbReference type="NCBIfam" id="TIGR00416"/>
    </source>
</evidence>
<evidence type="ECO:0000256" key="13">
    <source>
        <dbReference type="RuleBase" id="RU003555"/>
    </source>
</evidence>
<dbReference type="GO" id="GO:0008270">
    <property type="term" value="F:zinc ion binding"/>
    <property type="evidence" value="ECO:0007669"/>
    <property type="project" value="UniProtKB-KW"/>
</dbReference>
<evidence type="ECO:0000256" key="3">
    <source>
        <dbReference type="ARBA" id="ARBA00022763"/>
    </source>
</evidence>
<evidence type="ECO:0000256" key="4">
    <source>
        <dbReference type="ARBA" id="ARBA00022771"/>
    </source>
</evidence>
<dbReference type="Pfam" id="PF18073">
    <property type="entry name" value="Zn_ribbon_LapB"/>
    <property type="match status" value="1"/>
</dbReference>
<dbReference type="EMBL" id="QBKI01000001">
    <property type="protein sequence ID" value="PTX22451.1"/>
    <property type="molecule type" value="Genomic_DNA"/>
</dbReference>
<dbReference type="PROSITE" id="PS50162">
    <property type="entry name" value="RECA_2"/>
    <property type="match status" value="1"/>
</dbReference>
<dbReference type="GO" id="GO:0000725">
    <property type="term" value="P:recombinational repair"/>
    <property type="evidence" value="ECO:0007669"/>
    <property type="project" value="UniProtKB-UniRule"/>
</dbReference>
<keyword evidence="9 11" id="KW-0238">DNA-binding</keyword>